<feature type="transmembrane region" description="Helical" evidence="1">
    <location>
        <begin position="255"/>
        <end position="273"/>
    </location>
</feature>
<protein>
    <submittedName>
        <fullName evidence="2">Stage II sporulation protein M</fullName>
    </submittedName>
</protein>
<feature type="transmembrane region" description="Helical" evidence="1">
    <location>
        <begin position="285"/>
        <end position="304"/>
    </location>
</feature>
<evidence type="ECO:0000313" key="3">
    <source>
        <dbReference type="Proteomes" id="UP000555552"/>
    </source>
</evidence>
<feature type="transmembrane region" description="Helical" evidence="1">
    <location>
        <begin position="98"/>
        <end position="121"/>
    </location>
</feature>
<dbReference type="RefSeq" id="WP_171203007.1">
    <property type="nucleotide sequence ID" value="NZ_BAAANP010000021.1"/>
</dbReference>
<comment type="caution">
    <text evidence="2">The sequence shown here is derived from an EMBL/GenBank/DDBJ whole genome shotgun (WGS) entry which is preliminary data.</text>
</comment>
<dbReference type="InterPro" id="IPR002798">
    <property type="entry name" value="SpoIIM-like"/>
</dbReference>
<name>A0A849BJ17_9ACTN</name>
<dbReference type="EMBL" id="JABEMA010000106">
    <property type="protein sequence ID" value="NNH23180.1"/>
    <property type="molecule type" value="Genomic_DNA"/>
</dbReference>
<accession>A0A849BJ17</accession>
<evidence type="ECO:0000313" key="2">
    <source>
        <dbReference type="EMBL" id="NNH23180.1"/>
    </source>
</evidence>
<dbReference type="PANTHER" id="PTHR35337">
    <property type="entry name" value="SLR1478 PROTEIN"/>
    <property type="match status" value="1"/>
</dbReference>
<sequence length="331" mass="35351">MDVDAFVQVHEPTWQRLERLLRQGRLRGEDADELLRLYQRTATHLSVLQASSPDPVLVSRLSRLVARARSRIGGVREPAWREVARFLLVSFPVAVYRIRWVVVGVAAAFLVMATAVAVWTATDPAVLASMGGEQDLRQYVERDFVDYYSQNTAASFAGQVWSNNARIAALCVAFGITGVFVVYIVAANAVGVGQAAGLLFAYDRGDVFFAFILPHGFLELTAVFVAAAAGLALFWAWVAPGARTRADALAAEGRALFTIALGLVGVLAVSGVVEGFVTPAPWPTPVRVGVGFLVFAAFCAYVGVLGRRAAALGETGDLRAGDVGDVAPVRG</sequence>
<dbReference type="AlphaFoldDB" id="A0A849BJ17"/>
<organism evidence="2 3">
    <name type="scientific">Pseudokineococcus marinus</name>
    <dbReference type="NCBI Taxonomy" id="351215"/>
    <lineage>
        <taxon>Bacteria</taxon>
        <taxon>Bacillati</taxon>
        <taxon>Actinomycetota</taxon>
        <taxon>Actinomycetes</taxon>
        <taxon>Kineosporiales</taxon>
        <taxon>Kineosporiaceae</taxon>
        <taxon>Pseudokineococcus</taxon>
    </lineage>
</organism>
<dbReference type="Pfam" id="PF01944">
    <property type="entry name" value="SpoIIM"/>
    <property type="match status" value="1"/>
</dbReference>
<keyword evidence="3" id="KW-1185">Reference proteome</keyword>
<gene>
    <name evidence="2" type="ORF">HLB09_08765</name>
</gene>
<proteinExistence type="predicted"/>
<keyword evidence="1" id="KW-1133">Transmembrane helix</keyword>
<evidence type="ECO:0000256" key="1">
    <source>
        <dbReference type="SAM" id="Phobius"/>
    </source>
</evidence>
<keyword evidence="1" id="KW-0472">Membrane</keyword>
<dbReference type="Proteomes" id="UP000555552">
    <property type="component" value="Unassembled WGS sequence"/>
</dbReference>
<reference evidence="2 3" key="1">
    <citation type="submission" date="2020-05" db="EMBL/GenBank/DDBJ databases">
        <title>MicrobeNet Type strains.</title>
        <authorList>
            <person name="Nicholson A.C."/>
        </authorList>
    </citation>
    <scope>NUCLEOTIDE SEQUENCE [LARGE SCALE GENOMIC DNA]</scope>
    <source>
        <strain evidence="2 3">JCM 14547</strain>
    </source>
</reference>
<keyword evidence="1" id="KW-0812">Transmembrane</keyword>
<feature type="transmembrane region" description="Helical" evidence="1">
    <location>
        <begin position="207"/>
        <end position="234"/>
    </location>
</feature>
<dbReference type="PANTHER" id="PTHR35337:SF1">
    <property type="entry name" value="SLR1478 PROTEIN"/>
    <property type="match status" value="1"/>
</dbReference>
<feature type="transmembrane region" description="Helical" evidence="1">
    <location>
        <begin position="167"/>
        <end position="187"/>
    </location>
</feature>